<proteinExistence type="predicted"/>
<dbReference type="Proteomes" id="UP000887565">
    <property type="component" value="Unplaced"/>
</dbReference>
<dbReference type="InterPro" id="IPR037238">
    <property type="entry name" value="YbiA-like_sf"/>
</dbReference>
<dbReference type="SUPFAM" id="SSF143990">
    <property type="entry name" value="YbiA-like"/>
    <property type="match status" value="2"/>
</dbReference>
<evidence type="ECO:0000313" key="2">
    <source>
        <dbReference type="WBParaSite" id="nRc.2.0.1.t17137-RA"/>
    </source>
</evidence>
<dbReference type="Gene3D" id="1.10.357.40">
    <property type="entry name" value="YbiA-like"/>
    <property type="match status" value="1"/>
</dbReference>
<evidence type="ECO:0000313" key="1">
    <source>
        <dbReference type="Proteomes" id="UP000887565"/>
    </source>
</evidence>
<dbReference type="WBParaSite" id="nRc.2.0.1.t17137-RA">
    <property type="protein sequence ID" value="nRc.2.0.1.t17137-RA"/>
    <property type="gene ID" value="nRc.2.0.1.g17137"/>
</dbReference>
<reference evidence="2" key="1">
    <citation type="submission" date="2022-11" db="UniProtKB">
        <authorList>
            <consortium name="WormBaseParasite"/>
        </authorList>
    </citation>
    <scope>IDENTIFICATION</scope>
</reference>
<organism evidence="1 2">
    <name type="scientific">Romanomermis culicivorax</name>
    <name type="common">Nematode worm</name>
    <dbReference type="NCBI Taxonomy" id="13658"/>
    <lineage>
        <taxon>Eukaryota</taxon>
        <taxon>Metazoa</taxon>
        <taxon>Ecdysozoa</taxon>
        <taxon>Nematoda</taxon>
        <taxon>Enoplea</taxon>
        <taxon>Dorylaimia</taxon>
        <taxon>Mermithida</taxon>
        <taxon>Mermithoidea</taxon>
        <taxon>Mermithidae</taxon>
        <taxon>Romanomermis</taxon>
    </lineage>
</organism>
<protein>
    <submittedName>
        <fullName evidence="2">Uncharacterized protein</fullName>
    </submittedName>
</protein>
<dbReference type="AlphaFoldDB" id="A0A915ISX1"/>
<keyword evidence="1" id="KW-1185">Reference proteome</keyword>
<sequence length="814" mass="94262">MSCSICISKTRDTFNLPRNYDRLMLVNGPKNYLSFNFPIHFYVDNALFESIDSYVLEKIKDSNPKMDTLISGNLDNVKRYIFSLYEIAIKAAYSQNRLLRHAILLVEKCFLIDVRDFGSKNNKRLIELAKFLGAFDGNLEQFSDFIDLHSLSIDILDAVWSNNGIIPRLNQIGQNKLGLLMMHLRDDVCSGGLQTESLTDEWIDNFRSSFFTLLEKQCDIVNFDGSFLSNNFVFLNSKGGEKPNPLSRYHICSFVSSENVVYSSVEHYFWWNKMQNVAPQRFVDHLLTLDPKILRETCLNWLACNTPLRDEEDDKLPDDQLLIEATYAKLEQNPAFFNYLLQNFDLLIDCDHSQESQLKHLIERFDLNTKLFTFFWSEKCEAPPDWLCLNNYGLILMKLRQVFINQHFTDILDRNCSEIKNIELQIPEALSANTYFLFDDRDVLKFDRFTNFVDESGKPFKSVYHYSFYKCLKTLKLDQEAEKLLQDITEPFECVRFTEYIVRLKSLFAEFVNYMNENDNAIMLQAFVLSDKQNNDKFAKMLRKLENNRLIYSNTNKQYGLCENKTTLIDAFNELYINPTILPVLLNNDSIKPKILGMGLWARHLELYKEHLLSQCERKAEDVETDYDFSAQIFRITSHTTKNETQDCVEKEYDKKPVNISLPSWTQFQKFIDTVLPDEAENIVQEEVKPAIGSASNDASKAVIKLEAVDQKPPAETKTTDSKVLLLTTAFEHCCNHAIAPENSSLPGSIYMKELLNQCRNENEAEGLGRNLAQCFEKLFGDELKCDLTSFLVNKSGLTSEDLHNIGRIVGYER</sequence>
<accession>A0A915ISX1</accession>
<name>A0A915ISX1_ROMCU</name>